<dbReference type="PANTHER" id="PTHR43542:SF1">
    <property type="entry name" value="METHYLTRANSFERASE"/>
    <property type="match status" value="1"/>
</dbReference>
<organism evidence="3 4">
    <name type="scientific">Berryella intestinalis</name>
    <dbReference type="NCBI Taxonomy" id="1531429"/>
    <lineage>
        <taxon>Bacteria</taxon>
        <taxon>Bacillati</taxon>
        <taxon>Actinomycetota</taxon>
        <taxon>Coriobacteriia</taxon>
        <taxon>Eggerthellales</taxon>
        <taxon>Eggerthellaceae</taxon>
        <taxon>Berryella</taxon>
    </lineage>
</organism>
<dbReference type="HOGENOM" id="CLU_075826_0_0_11"/>
<dbReference type="STRING" id="1531429.JI75_03275"/>
<dbReference type="InterPro" id="IPR004398">
    <property type="entry name" value="RNA_MeTrfase_RsmD"/>
</dbReference>
<dbReference type="RefSeq" id="WP_039688708.1">
    <property type="nucleotide sequence ID" value="NZ_CP009302.1"/>
</dbReference>
<keyword evidence="1" id="KW-0489">Methyltransferase</keyword>
<keyword evidence="2" id="KW-0808">Transferase</keyword>
<name>A0A0A8B355_9ACTN</name>
<keyword evidence="4" id="KW-1185">Reference proteome</keyword>
<evidence type="ECO:0000313" key="4">
    <source>
        <dbReference type="Proteomes" id="UP000031121"/>
    </source>
</evidence>
<dbReference type="Pfam" id="PF03602">
    <property type="entry name" value="Cons_hypoth95"/>
    <property type="match status" value="1"/>
</dbReference>
<reference evidence="4" key="1">
    <citation type="submission" date="2014-08" db="EMBL/GenBank/DDBJ databases">
        <title>Coriobacteriaceae sp. complete genome.</title>
        <authorList>
            <person name="Looft T."/>
            <person name="Bayles D.O."/>
            <person name="Stanton T.B."/>
        </authorList>
    </citation>
    <scope>NUCLEOTIDE SEQUENCE [LARGE SCALE GENOMIC DNA]</scope>
    <source>
        <strain evidence="4">68-1-3</strain>
    </source>
</reference>
<dbReference type="CDD" id="cd02440">
    <property type="entry name" value="AdoMet_MTases"/>
    <property type="match status" value="1"/>
</dbReference>
<dbReference type="Gene3D" id="3.40.50.150">
    <property type="entry name" value="Vaccinia Virus protein VP39"/>
    <property type="match status" value="1"/>
</dbReference>
<dbReference type="AlphaFoldDB" id="A0A0A8B355"/>
<dbReference type="SUPFAM" id="SSF53335">
    <property type="entry name" value="S-adenosyl-L-methionine-dependent methyltransferases"/>
    <property type="match status" value="1"/>
</dbReference>
<evidence type="ECO:0008006" key="5">
    <source>
        <dbReference type="Google" id="ProtNLM"/>
    </source>
</evidence>
<evidence type="ECO:0000313" key="3">
    <source>
        <dbReference type="EMBL" id="AJC11835.1"/>
    </source>
</evidence>
<dbReference type="PANTHER" id="PTHR43542">
    <property type="entry name" value="METHYLTRANSFERASE"/>
    <property type="match status" value="1"/>
</dbReference>
<sequence length="192" mass="20039">MRIIAGQFKGRPIDAPAGDATRPTVDRVREALFSSLISIGGPLEGACVLDAFAGSGALGIESLSRGAARAVFCECDPKAHRVVVSNLARCKVGRDRACVLRADVFNSAARLGPVPFNLVFLDPPYRYAPEEALSIPACLAASGMLAEGALVAYEFDAKSGGAVRERAEAAGFSLLADKRYGKTGVAILQVEG</sequence>
<dbReference type="NCBIfam" id="TIGR00095">
    <property type="entry name" value="16S rRNA (guanine(966)-N(2))-methyltransferase RsmD"/>
    <property type="match status" value="1"/>
</dbReference>
<evidence type="ECO:0000256" key="1">
    <source>
        <dbReference type="ARBA" id="ARBA00022603"/>
    </source>
</evidence>
<accession>A0A0A8B355</accession>
<gene>
    <name evidence="3" type="ORF">JI75_03275</name>
</gene>
<dbReference type="GO" id="GO:0031167">
    <property type="term" value="P:rRNA methylation"/>
    <property type="evidence" value="ECO:0007669"/>
    <property type="project" value="InterPro"/>
</dbReference>
<dbReference type="Proteomes" id="UP000031121">
    <property type="component" value="Chromosome"/>
</dbReference>
<dbReference type="KEGG" id="cbac:JI75_03275"/>
<proteinExistence type="predicted"/>
<dbReference type="InterPro" id="IPR029063">
    <property type="entry name" value="SAM-dependent_MTases_sf"/>
</dbReference>
<dbReference type="GO" id="GO:0008168">
    <property type="term" value="F:methyltransferase activity"/>
    <property type="evidence" value="ECO:0007669"/>
    <property type="project" value="UniProtKB-KW"/>
</dbReference>
<reference evidence="3 4" key="2">
    <citation type="journal article" date="2015" name="Genome Announc.">
        <title>Complete Genome Sequence of Coriobacteriaceae Strain 68-1-3, a Novel Mucus-Degrading Isolate from the Swine Intestinal Tract.</title>
        <authorList>
            <person name="Looft T."/>
            <person name="Bayles D.O."/>
            <person name="Alt D.P."/>
            <person name="Stanton T.B."/>
        </authorList>
    </citation>
    <scope>NUCLEOTIDE SEQUENCE [LARGE SCALE GENOMIC DNA]</scope>
    <source>
        <strain evidence="3 4">68-1-3</strain>
    </source>
</reference>
<dbReference type="EMBL" id="CP009302">
    <property type="protein sequence ID" value="AJC11835.1"/>
    <property type="molecule type" value="Genomic_DNA"/>
</dbReference>
<dbReference type="OrthoDB" id="9803017at2"/>
<dbReference type="PIRSF" id="PIRSF004553">
    <property type="entry name" value="CHP00095"/>
    <property type="match status" value="1"/>
</dbReference>
<protein>
    <recommendedName>
        <fullName evidence="5">16S rRNA (Guanine(966)-N(2))-methyltransferase RsmD</fullName>
    </recommendedName>
</protein>
<evidence type="ECO:0000256" key="2">
    <source>
        <dbReference type="ARBA" id="ARBA00022679"/>
    </source>
</evidence>